<evidence type="ECO:0000256" key="1">
    <source>
        <dbReference type="SAM" id="MobiDB-lite"/>
    </source>
</evidence>
<feature type="compositionally biased region" description="Basic and acidic residues" evidence="1">
    <location>
        <begin position="1"/>
        <end position="27"/>
    </location>
</feature>
<feature type="compositionally biased region" description="Low complexity" evidence="1">
    <location>
        <begin position="70"/>
        <end position="81"/>
    </location>
</feature>
<dbReference type="OrthoDB" id="3357271at2759"/>
<protein>
    <submittedName>
        <fullName evidence="2">Uncharacterized protein</fullName>
    </submittedName>
</protein>
<keyword evidence="3" id="KW-1185">Reference proteome</keyword>
<sequence length="135" mass="14858">MPSLSEIKEKALKAKDAGVHKFQDARGRNTSVPTARTNWDMHGRTPARMAPTNSRSSDTSLEKPPLPRRTSSGTSAGSAGTAPPPINRNTRPDAPRPASTSIDWVNLSEEDKQIFFSWLDEFFSRHLGKDVSPRS</sequence>
<gene>
    <name evidence="2" type="ORF">FISHEDRAFT_77260</name>
</gene>
<feature type="region of interest" description="Disordered" evidence="1">
    <location>
        <begin position="1"/>
        <end position="102"/>
    </location>
</feature>
<evidence type="ECO:0000313" key="3">
    <source>
        <dbReference type="Proteomes" id="UP000054144"/>
    </source>
</evidence>
<proteinExistence type="predicted"/>
<organism evidence="2 3">
    <name type="scientific">Fistulina hepatica ATCC 64428</name>
    <dbReference type="NCBI Taxonomy" id="1128425"/>
    <lineage>
        <taxon>Eukaryota</taxon>
        <taxon>Fungi</taxon>
        <taxon>Dikarya</taxon>
        <taxon>Basidiomycota</taxon>
        <taxon>Agaricomycotina</taxon>
        <taxon>Agaricomycetes</taxon>
        <taxon>Agaricomycetidae</taxon>
        <taxon>Agaricales</taxon>
        <taxon>Fistulinaceae</taxon>
        <taxon>Fistulina</taxon>
    </lineage>
</organism>
<dbReference type="AlphaFoldDB" id="A0A0D7A405"/>
<accession>A0A0D7A405</accession>
<feature type="compositionally biased region" description="Polar residues" evidence="1">
    <location>
        <begin position="28"/>
        <end position="37"/>
    </location>
</feature>
<dbReference type="EMBL" id="KN882067">
    <property type="protein sequence ID" value="KIY44636.1"/>
    <property type="molecule type" value="Genomic_DNA"/>
</dbReference>
<reference evidence="2 3" key="1">
    <citation type="journal article" date="2015" name="Fungal Genet. Biol.">
        <title>Evolution of novel wood decay mechanisms in Agaricales revealed by the genome sequences of Fistulina hepatica and Cylindrobasidium torrendii.</title>
        <authorList>
            <person name="Floudas D."/>
            <person name="Held B.W."/>
            <person name="Riley R."/>
            <person name="Nagy L.G."/>
            <person name="Koehler G."/>
            <person name="Ransdell A.S."/>
            <person name="Younus H."/>
            <person name="Chow J."/>
            <person name="Chiniquy J."/>
            <person name="Lipzen A."/>
            <person name="Tritt A."/>
            <person name="Sun H."/>
            <person name="Haridas S."/>
            <person name="LaButti K."/>
            <person name="Ohm R.A."/>
            <person name="Kues U."/>
            <person name="Blanchette R.A."/>
            <person name="Grigoriev I.V."/>
            <person name="Minto R.E."/>
            <person name="Hibbett D.S."/>
        </authorList>
    </citation>
    <scope>NUCLEOTIDE SEQUENCE [LARGE SCALE GENOMIC DNA]</scope>
    <source>
        <strain evidence="2 3">ATCC 64428</strain>
    </source>
</reference>
<dbReference type="Proteomes" id="UP000054144">
    <property type="component" value="Unassembled WGS sequence"/>
</dbReference>
<name>A0A0D7A405_9AGAR</name>
<evidence type="ECO:0000313" key="2">
    <source>
        <dbReference type="EMBL" id="KIY44636.1"/>
    </source>
</evidence>